<evidence type="ECO:0000256" key="1">
    <source>
        <dbReference type="ARBA" id="ARBA00000083"/>
    </source>
</evidence>
<evidence type="ECO:0000256" key="5">
    <source>
        <dbReference type="ARBA" id="ARBA00013189"/>
    </source>
</evidence>
<evidence type="ECO:0000256" key="7">
    <source>
        <dbReference type="ARBA" id="ARBA00023027"/>
    </source>
</evidence>
<dbReference type="RefSeq" id="WP_084338942.1">
    <property type="nucleotide sequence ID" value="NZ_FNFD01000012.1"/>
</dbReference>
<dbReference type="NCBIfam" id="TIGR01179">
    <property type="entry name" value="galE"/>
    <property type="match status" value="1"/>
</dbReference>
<dbReference type="STRING" id="137658.SAMN05216186_112106"/>
<dbReference type="Proteomes" id="UP000198706">
    <property type="component" value="Unassembled WGS sequence"/>
</dbReference>
<evidence type="ECO:0000256" key="2">
    <source>
        <dbReference type="ARBA" id="ARBA00001911"/>
    </source>
</evidence>
<evidence type="ECO:0000256" key="6">
    <source>
        <dbReference type="ARBA" id="ARBA00018569"/>
    </source>
</evidence>
<dbReference type="Gene3D" id="3.90.25.10">
    <property type="entry name" value="UDP-galactose 4-epimerase, domain 1"/>
    <property type="match status" value="1"/>
</dbReference>
<dbReference type="SUPFAM" id="SSF51735">
    <property type="entry name" value="NAD(P)-binding Rossmann-fold domains"/>
    <property type="match status" value="1"/>
</dbReference>
<evidence type="ECO:0000313" key="14">
    <source>
        <dbReference type="Proteomes" id="UP000198706"/>
    </source>
</evidence>
<dbReference type="EC" id="5.1.3.2" evidence="5 10"/>
<feature type="compositionally biased region" description="Basic and acidic residues" evidence="11">
    <location>
        <begin position="334"/>
        <end position="351"/>
    </location>
</feature>
<evidence type="ECO:0000256" key="9">
    <source>
        <dbReference type="ARBA" id="ARBA00023235"/>
    </source>
</evidence>
<dbReference type="InterPro" id="IPR036291">
    <property type="entry name" value="NAD(P)-bd_dom_sf"/>
</dbReference>
<dbReference type="GO" id="GO:0006012">
    <property type="term" value="P:galactose metabolic process"/>
    <property type="evidence" value="ECO:0007669"/>
    <property type="project" value="UniProtKB-UniPathway"/>
</dbReference>
<keyword evidence="8" id="KW-0299">Galactose metabolism</keyword>
<comment type="subunit">
    <text evidence="10">Homodimer.</text>
</comment>
<comment type="catalytic activity">
    <reaction evidence="1 10">
        <text>UDP-alpha-D-glucose = UDP-alpha-D-galactose</text>
        <dbReference type="Rhea" id="RHEA:22168"/>
        <dbReference type="ChEBI" id="CHEBI:58885"/>
        <dbReference type="ChEBI" id="CHEBI:66914"/>
        <dbReference type="EC" id="5.1.3.2"/>
    </reaction>
</comment>
<reference evidence="13 14" key="1">
    <citation type="submission" date="2016-10" db="EMBL/GenBank/DDBJ databases">
        <authorList>
            <person name="de Groot N.N."/>
        </authorList>
    </citation>
    <scope>NUCLEOTIDE SEQUENCE [LARGE SCALE GENOMIC DNA]</scope>
    <source>
        <strain evidence="13 14">JCM 21544</strain>
    </source>
</reference>
<proteinExistence type="inferred from homology"/>
<feature type="domain" description="NAD-dependent epimerase/dehydratase" evidence="12">
    <location>
        <begin position="2"/>
        <end position="261"/>
    </location>
</feature>
<dbReference type="AlphaFoldDB" id="A0A1G9G4Y0"/>
<name>A0A1G9G4Y0_9PSED</name>
<comment type="pathway">
    <text evidence="3 10">Carbohydrate metabolism; galactose metabolism.</text>
</comment>
<feature type="region of interest" description="Disordered" evidence="11">
    <location>
        <begin position="331"/>
        <end position="351"/>
    </location>
</feature>
<protein>
    <recommendedName>
        <fullName evidence="6 10">UDP-glucose 4-epimerase</fullName>
        <ecNumber evidence="5 10">5.1.3.2</ecNumber>
    </recommendedName>
</protein>
<comment type="cofactor">
    <cofactor evidence="2 10">
        <name>NAD(+)</name>
        <dbReference type="ChEBI" id="CHEBI:57540"/>
    </cofactor>
</comment>
<dbReference type="Gene3D" id="3.40.50.720">
    <property type="entry name" value="NAD(P)-binding Rossmann-like Domain"/>
    <property type="match status" value="1"/>
</dbReference>
<dbReference type="PANTHER" id="PTHR43725:SF47">
    <property type="entry name" value="UDP-GLUCOSE 4-EPIMERASE"/>
    <property type="match status" value="1"/>
</dbReference>
<dbReference type="UniPathway" id="UPA00214"/>
<dbReference type="Pfam" id="PF01370">
    <property type="entry name" value="Epimerase"/>
    <property type="match status" value="1"/>
</dbReference>
<keyword evidence="9 10" id="KW-0413">Isomerase</keyword>
<accession>A0A1G9G4Y0</accession>
<comment type="similarity">
    <text evidence="4 10">Belongs to the NAD(P)-dependent epimerase/dehydratase family.</text>
</comment>
<dbReference type="PANTHER" id="PTHR43725">
    <property type="entry name" value="UDP-GLUCOSE 4-EPIMERASE"/>
    <property type="match status" value="1"/>
</dbReference>
<keyword evidence="10" id="KW-0119">Carbohydrate metabolism</keyword>
<evidence type="ECO:0000256" key="3">
    <source>
        <dbReference type="ARBA" id="ARBA00004947"/>
    </source>
</evidence>
<dbReference type="EMBL" id="FNFD01000012">
    <property type="protein sequence ID" value="SDK95764.1"/>
    <property type="molecule type" value="Genomic_DNA"/>
</dbReference>
<dbReference type="NCBIfam" id="NF007956">
    <property type="entry name" value="PRK10675.1"/>
    <property type="match status" value="1"/>
</dbReference>
<gene>
    <name evidence="13" type="ORF">SAMN05216186_112106</name>
</gene>
<evidence type="ECO:0000256" key="10">
    <source>
        <dbReference type="RuleBase" id="RU366046"/>
    </source>
</evidence>
<dbReference type="GO" id="GO:0005829">
    <property type="term" value="C:cytosol"/>
    <property type="evidence" value="ECO:0007669"/>
    <property type="project" value="TreeGrafter"/>
</dbReference>
<dbReference type="CDD" id="cd05247">
    <property type="entry name" value="UDP_G4E_1_SDR_e"/>
    <property type="match status" value="1"/>
</dbReference>
<keyword evidence="7 10" id="KW-0520">NAD</keyword>
<evidence type="ECO:0000259" key="12">
    <source>
        <dbReference type="Pfam" id="PF01370"/>
    </source>
</evidence>
<organism evidence="13 14">
    <name type="scientific">Pseudomonas indica</name>
    <dbReference type="NCBI Taxonomy" id="137658"/>
    <lineage>
        <taxon>Bacteria</taxon>
        <taxon>Pseudomonadati</taxon>
        <taxon>Pseudomonadota</taxon>
        <taxon>Gammaproteobacteria</taxon>
        <taxon>Pseudomonadales</taxon>
        <taxon>Pseudomonadaceae</taxon>
        <taxon>Pseudomonas</taxon>
    </lineage>
</organism>
<evidence type="ECO:0000256" key="11">
    <source>
        <dbReference type="SAM" id="MobiDB-lite"/>
    </source>
</evidence>
<sequence length="351" mass="38819">MILVTGGAGYIGSHTVLELLEAGHRVVVLDNLCNSSRLALERVEQLTGKRVEFVLGDILDRDLLERVFRDYPIEAVMHFAGLKAVGESVREPLHYYETNVGGSIALCQAMRSAGVYKLVFSSSATVYGESVSMPIREDCPTGIPTNPYGQSKLMAENVLKGLANSDPCWSIGLLRYFNPIGAHPSGRIGEDPNGIPNNLLPYMLQVAVGRLKRLSIYGNDYPTADGTGVRDYIHVVDLAKGHLKALERLDRQQGVSVWNLGTGQGYSVLQMVRAFEEVIGRPLPHRFVARRPGDIAQCWADPGKALRELGWRAERDLHAMLSDAWRWQTQNPDGYREPARKPEKVKVSLAS</sequence>
<evidence type="ECO:0000256" key="8">
    <source>
        <dbReference type="ARBA" id="ARBA00023144"/>
    </source>
</evidence>
<dbReference type="InterPro" id="IPR001509">
    <property type="entry name" value="Epimerase_deHydtase"/>
</dbReference>
<dbReference type="GO" id="GO:0003978">
    <property type="term" value="F:UDP-glucose 4-epimerase activity"/>
    <property type="evidence" value="ECO:0007669"/>
    <property type="project" value="UniProtKB-UniRule"/>
</dbReference>
<evidence type="ECO:0000256" key="4">
    <source>
        <dbReference type="ARBA" id="ARBA00007637"/>
    </source>
</evidence>
<keyword evidence="14" id="KW-1185">Reference proteome</keyword>
<evidence type="ECO:0000313" key="13">
    <source>
        <dbReference type="EMBL" id="SDK95764.1"/>
    </source>
</evidence>
<dbReference type="InterPro" id="IPR005886">
    <property type="entry name" value="UDP_G4E"/>
</dbReference>